<evidence type="ECO:0000313" key="1">
    <source>
        <dbReference type="EMBL" id="MRG86971.1"/>
    </source>
</evidence>
<gene>
    <name evidence="1" type="ORF">GH754_11690</name>
</gene>
<reference evidence="1 2" key="1">
    <citation type="submission" date="2019-11" db="EMBL/GenBank/DDBJ databases">
        <authorList>
            <person name="Li J."/>
        </authorList>
    </citation>
    <scope>NUCLEOTIDE SEQUENCE [LARGE SCALE GENOMIC DNA]</scope>
    <source>
        <strain evidence="1 2">J4</strain>
    </source>
</reference>
<dbReference type="EMBL" id="WJNH01000007">
    <property type="protein sequence ID" value="MRG86971.1"/>
    <property type="molecule type" value="Genomic_DNA"/>
</dbReference>
<protein>
    <submittedName>
        <fullName evidence="1">Uncharacterized protein</fullName>
    </submittedName>
</protein>
<dbReference type="RefSeq" id="WP_153728868.1">
    <property type="nucleotide sequence ID" value="NZ_WJNH01000007.1"/>
</dbReference>
<keyword evidence="2" id="KW-1185">Reference proteome</keyword>
<name>A0A6G1X7J1_9BACI</name>
<dbReference type="OrthoDB" id="2974123at2"/>
<evidence type="ECO:0000313" key="2">
    <source>
        <dbReference type="Proteomes" id="UP000480185"/>
    </source>
</evidence>
<comment type="caution">
    <text evidence="1">The sequence shown here is derived from an EMBL/GenBank/DDBJ whole genome shotgun (WGS) entry which is preliminary data.</text>
</comment>
<dbReference type="AlphaFoldDB" id="A0A6G1X7J1"/>
<accession>A0A6G1X7J1</accession>
<sequence length="87" mass="10315">MNQFPKVLKGAQCLNDKYRMIQMDLDQVNSVDDVLFQVQTEIDSITFDNNDWLLDELEEEGKTEKQIDRMKSTALKHLNNFLSYTRR</sequence>
<dbReference type="Proteomes" id="UP000480185">
    <property type="component" value="Unassembled WGS sequence"/>
</dbReference>
<organism evidence="1 2">
    <name type="scientific">Salinibacillus xinjiangensis</name>
    <dbReference type="NCBI Taxonomy" id="1229268"/>
    <lineage>
        <taxon>Bacteria</taxon>
        <taxon>Bacillati</taxon>
        <taxon>Bacillota</taxon>
        <taxon>Bacilli</taxon>
        <taxon>Bacillales</taxon>
        <taxon>Bacillaceae</taxon>
        <taxon>Salinibacillus</taxon>
    </lineage>
</organism>
<proteinExistence type="predicted"/>